<accession>A0A0F9RIB2</accession>
<feature type="transmembrane region" description="Helical" evidence="1">
    <location>
        <begin position="12"/>
        <end position="37"/>
    </location>
</feature>
<proteinExistence type="predicted"/>
<keyword evidence="1" id="KW-0812">Transmembrane</keyword>
<sequence>MSFWEWYRLLEWPVKILVGAGIGLCVFAIVVGVFSWLSSLRDK</sequence>
<comment type="caution">
    <text evidence="2">The sequence shown here is derived from an EMBL/GenBank/DDBJ whole genome shotgun (WGS) entry which is preliminary data.</text>
</comment>
<evidence type="ECO:0000256" key="1">
    <source>
        <dbReference type="SAM" id="Phobius"/>
    </source>
</evidence>
<keyword evidence="1" id="KW-1133">Transmembrane helix</keyword>
<name>A0A0F9RIB2_9ZZZZ</name>
<reference evidence="2" key="1">
    <citation type="journal article" date="2015" name="Nature">
        <title>Complex archaea that bridge the gap between prokaryotes and eukaryotes.</title>
        <authorList>
            <person name="Spang A."/>
            <person name="Saw J.H."/>
            <person name="Jorgensen S.L."/>
            <person name="Zaremba-Niedzwiedzka K."/>
            <person name="Martijn J."/>
            <person name="Lind A.E."/>
            <person name="van Eijk R."/>
            <person name="Schleper C."/>
            <person name="Guy L."/>
            <person name="Ettema T.J."/>
        </authorList>
    </citation>
    <scope>NUCLEOTIDE SEQUENCE</scope>
</reference>
<gene>
    <name evidence="2" type="ORF">LCGC14_0642040</name>
</gene>
<dbReference type="AlphaFoldDB" id="A0A0F9RIB2"/>
<evidence type="ECO:0000313" key="2">
    <source>
        <dbReference type="EMBL" id="KKN49497.1"/>
    </source>
</evidence>
<keyword evidence="1" id="KW-0472">Membrane</keyword>
<organism evidence="2">
    <name type="scientific">marine sediment metagenome</name>
    <dbReference type="NCBI Taxonomy" id="412755"/>
    <lineage>
        <taxon>unclassified sequences</taxon>
        <taxon>metagenomes</taxon>
        <taxon>ecological metagenomes</taxon>
    </lineage>
</organism>
<protein>
    <submittedName>
        <fullName evidence="2">Uncharacterized protein</fullName>
    </submittedName>
</protein>
<dbReference type="EMBL" id="LAZR01001165">
    <property type="protein sequence ID" value="KKN49497.1"/>
    <property type="molecule type" value="Genomic_DNA"/>
</dbReference>